<evidence type="ECO:0000313" key="3">
    <source>
        <dbReference type="Proteomes" id="UP000255108"/>
    </source>
</evidence>
<name>A0A377Q2C4_9NEIS</name>
<gene>
    <name evidence="2" type="ORF">EV682_101322</name>
    <name evidence="1" type="ORF">NCTC11159_00340</name>
</gene>
<reference evidence="1 3" key="1">
    <citation type="submission" date="2018-06" db="EMBL/GenBank/DDBJ databases">
        <authorList>
            <consortium name="Pathogen Informatics"/>
            <person name="Doyle S."/>
        </authorList>
    </citation>
    <scope>NUCLEOTIDE SEQUENCE [LARGE SCALE GENOMIC DNA]</scope>
    <source>
        <strain evidence="1 3">NCTC11159</strain>
    </source>
</reference>
<reference evidence="2 4" key="2">
    <citation type="submission" date="2019-03" db="EMBL/GenBank/DDBJ databases">
        <title>Genomic Encyclopedia of Type Strains, Phase IV (KMG-IV): sequencing the most valuable type-strain genomes for metagenomic binning, comparative biology and taxonomic classification.</title>
        <authorList>
            <person name="Goeker M."/>
        </authorList>
    </citation>
    <scope>NUCLEOTIDE SEQUENCE [LARGE SCALE GENOMIC DNA]</scope>
    <source>
        <strain evidence="2 4">DSM 3764</strain>
    </source>
</reference>
<dbReference type="EMBL" id="UGHR01000001">
    <property type="protein sequence ID" value="STQ89324.1"/>
    <property type="molecule type" value="Genomic_DNA"/>
</dbReference>
<dbReference type="Pfam" id="PF06224">
    <property type="entry name" value="AlkZ-like"/>
    <property type="match status" value="1"/>
</dbReference>
<keyword evidence="4" id="KW-1185">Reference proteome</keyword>
<organism evidence="1 3">
    <name type="scientific">Iodobacter fluviatilis</name>
    <dbReference type="NCBI Taxonomy" id="537"/>
    <lineage>
        <taxon>Bacteria</taxon>
        <taxon>Pseudomonadati</taxon>
        <taxon>Pseudomonadota</taxon>
        <taxon>Betaproteobacteria</taxon>
        <taxon>Neisseriales</taxon>
        <taxon>Chitinibacteraceae</taxon>
        <taxon>Iodobacter</taxon>
    </lineage>
</organism>
<dbReference type="PANTHER" id="PTHR30528:SF0">
    <property type="entry name" value="CYTOPLASMIC PROTEIN"/>
    <property type="match status" value="1"/>
</dbReference>
<sequence>MDSSLVIQLRRHALTRQGLQSETHFGHGLAATLAAIEHLGYVQIDTISIIERAHHHILWSRVPDYQPSFLNQLLENRQIFEYWFHAASYLPMRDYRFAQHRMAAVRNSTWANYHDIPASLMNEILLRVRDEGPLRVRNLENNKGKSGSWWDWGPGKRAIEKLFLQGDLMISQRIGMEKVYELRERMLPANLDTRQPDLPDYAGYLLQSYLRAHSVVTFEQLTHLHTDPALRKIMRELLDAQIASHHIQAISHNIPKAYAETSALTQPLSAAPCVHLLSPFDNAIIHRKRLNQLFGYDYKLECYVPAAKRKFGYFCLPILYGNHFVGRIDCKAHRQEQRLQIISMHLESPINEPALFTKAFMQKLKQFAIFNACKYLDTQNIEGVLAVIEGKIKTSELQKESGRTI</sequence>
<dbReference type="EMBL" id="SMBT01000001">
    <property type="protein sequence ID" value="TCU90297.1"/>
    <property type="molecule type" value="Genomic_DNA"/>
</dbReference>
<dbReference type="InterPro" id="IPR009351">
    <property type="entry name" value="AlkZ-like"/>
</dbReference>
<dbReference type="Proteomes" id="UP000255108">
    <property type="component" value="Unassembled WGS sequence"/>
</dbReference>
<dbReference type="AlphaFoldDB" id="A0A377Q2C4"/>
<proteinExistence type="predicted"/>
<dbReference type="OrthoDB" id="9787207at2"/>
<dbReference type="RefSeq" id="WP_115225782.1">
    <property type="nucleotide sequence ID" value="NZ_CAWOLO010000001.1"/>
</dbReference>
<dbReference type="Proteomes" id="UP000295794">
    <property type="component" value="Unassembled WGS sequence"/>
</dbReference>
<accession>A0A377Q2C4</accession>
<dbReference type="PANTHER" id="PTHR30528">
    <property type="entry name" value="CYTOPLASMIC PROTEIN"/>
    <property type="match status" value="1"/>
</dbReference>
<protein>
    <submittedName>
        <fullName evidence="1">Uncharacterized protein conserved in bacteria</fullName>
    </submittedName>
</protein>
<evidence type="ECO:0000313" key="4">
    <source>
        <dbReference type="Proteomes" id="UP000295794"/>
    </source>
</evidence>
<evidence type="ECO:0000313" key="1">
    <source>
        <dbReference type="EMBL" id="STQ89324.1"/>
    </source>
</evidence>
<evidence type="ECO:0000313" key="2">
    <source>
        <dbReference type="EMBL" id="TCU90297.1"/>
    </source>
</evidence>